<dbReference type="InterPro" id="IPR053735">
    <property type="entry name" value="Type_III_TA_endoRNase"/>
</dbReference>
<comment type="caution">
    <text evidence="1">The sequence shown here is derived from an EMBL/GenBank/DDBJ whole genome shotgun (WGS) entry which is preliminary data.</text>
</comment>
<protein>
    <submittedName>
        <fullName evidence="1">Uncharacterized protein</fullName>
    </submittedName>
</protein>
<evidence type="ECO:0000313" key="2">
    <source>
        <dbReference type="Proteomes" id="UP000240974"/>
    </source>
</evidence>
<dbReference type="Gene3D" id="3.10.129.130">
    <property type="match status" value="1"/>
</dbReference>
<organism evidence="1 2">
    <name type="scientific">Faecalibacillus intestinalis</name>
    <dbReference type="NCBI Taxonomy" id="1982626"/>
    <lineage>
        <taxon>Bacteria</taxon>
        <taxon>Bacillati</taxon>
        <taxon>Bacillota</taxon>
        <taxon>Erysipelotrichia</taxon>
        <taxon>Erysipelotrichales</taxon>
        <taxon>Coprobacillaceae</taxon>
        <taxon>Faecalibacillus</taxon>
    </lineage>
</organism>
<evidence type="ECO:0000313" key="1">
    <source>
        <dbReference type="EMBL" id="PST43331.1"/>
    </source>
</evidence>
<name>A0A2T3G7B3_9FIRM</name>
<reference evidence="1 2" key="1">
    <citation type="journal article" date="2019" name="Int. J. Syst. Evol. Microbiol.">
        <title>Faecalibacillus intestinalis gen. nov., sp. nov. and Faecalibacillus faecis sp. nov., isolated from human faeces.</title>
        <authorList>
            <person name="Seo B."/>
            <person name="Jeon K."/>
            <person name="Baek I."/>
            <person name="Lee Y.M."/>
            <person name="Baek K."/>
            <person name="Ko G."/>
        </authorList>
    </citation>
    <scope>NUCLEOTIDE SEQUENCE [LARGE SCALE GENOMIC DNA]</scope>
    <source>
        <strain evidence="1 2">SNUG30099</strain>
    </source>
</reference>
<accession>A0A2T3G7B3</accession>
<dbReference type="EMBL" id="PYLQ01000001">
    <property type="protein sequence ID" value="PST43331.1"/>
    <property type="molecule type" value="Genomic_DNA"/>
</dbReference>
<keyword evidence="2" id="KW-1185">Reference proteome</keyword>
<dbReference type="AlphaFoldDB" id="A0A2T3G7B3"/>
<gene>
    <name evidence="1" type="ORF">C7U54_01070</name>
</gene>
<sequence>MYDFHRNKYYGKCLFLNMFCIPYKELSEIKNKTIEMEEVSQFIDDNKKRIQISAERLYKQKNKNYQQNYLQHTVNFKKNRRCCTFMGD</sequence>
<proteinExistence type="predicted"/>
<dbReference type="Proteomes" id="UP000240974">
    <property type="component" value="Unassembled WGS sequence"/>
</dbReference>